<feature type="compositionally biased region" description="Polar residues" evidence="1">
    <location>
        <begin position="49"/>
        <end position="59"/>
    </location>
</feature>
<reference evidence="2" key="1">
    <citation type="submission" date="2023-03" db="UniProtKB">
        <authorList>
            <consortium name="EnsemblPlants"/>
        </authorList>
    </citation>
    <scope>IDENTIFICATION</scope>
</reference>
<dbReference type="EnsemblPlants" id="MELO3C028273.2.1">
    <property type="protein sequence ID" value="MELO3C028273.2.1"/>
    <property type="gene ID" value="MELO3C028273.2"/>
</dbReference>
<organism evidence="2">
    <name type="scientific">Cucumis melo</name>
    <name type="common">Muskmelon</name>
    <dbReference type="NCBI Taxonomy" id="3656"/>
    <lineage>
        <taxon>Eukaryota</taxon>
        <taxon>Viridiplantae</taxon>
        <taxon>Streptophyta</taxon>
        <taxon>Embryophyta</taxon>
        <taxon>Tracheophyta</taxon>
        <taxon>Spermatophyta</taxon>
        <taxon>Magnoliopsida</taxon>
        <taxon>eudicotyledons</taxon>
        <taxon>Gunneridae</taxon>
        <taxon>Pentapetalae</taxon>
        <taxon>rosids</taxon>
        <taxon>fabids</taxon>
        <taxon>Cucurbitales</taxon>
        <taxon>Cucurbitaceae</taxon>
        <taxon>Benincaseae</taxon>
        <taxon>Cucumis</taxon>
    </lineage>
</organism>
<evidence type="ECO:0000256" key="1">
    <source>
        <dbReference type="SAM" id="MobiDB-lite"/>
    </source>
</evidence>
<dbReference type="Gramene" id="MELO3C028273.2.1">
    <property type="protein sequence ID" value="MELO3C028273.2.1"/>
    <property type="gene ID" value="MELO3C028273.2"/>
</dbReference>
<name>A0A9I9E3S9_CUCME</name>
<accession>A0A9I9E3S9</accession>
<dbReference type="AlphaFoldDB" id="A0A9I9E3S9"/>
<feature type="region of interest" description="Disordered" evidence="1">
    <location>
        <begin position="30"/>
        <end position="59"/>
    </location>
</feature>
<protein>
    <submittedName>
        <fullName evidence="2">Uncharacterized protein</fullName>
    </submittedName>
</protein>
<sequence>LFPSSLSLSLHLVHSNKPSFHFRRAFPSGRRRVKTEGEPPSRVRRLQTIEPSRSSRCVQ</sequence>
<evidence type="ECO:0000313" key="2">
    <source>
        <dbReference type="EnsemblPlants" id="MELO3C028273.2.1"/>
    </source>
</evidence>
<proteinExistence type="predicted"/>